<keyword evidence="3 5" id="KW-1133">Transmembrane helix</keyword>
<dbReference type="SUPFAM" id="SSF103473">
    <property type="entry name" value="MFS general substrate transporter"/>
    <property type="match status" value="1"/>
</dbReference>
<sequence length="439" mass="46472">MNNNNSDVTANATANVTTDSTADVTPKARRSSRYQILLVALLSLNFGIVFFDRNALNFLMPFVQPDLGLSNTEIGLTASALSITWAISGLIFGAMSDRSGRRKIFLVIATLIFSLCSFLTGLATSFLLLLGARLLMGIAEGPILPISQTVTAIEVSPKRRGVAMGVMQNFGSNLLGSFAAPVVLVAVATAFGWREAFFLAGVPGLLAAGLIWWLMREPGTASVPATVAERPAPRRPSIREMLAHRNMLICSLMAILLIGYLVVCWSFMPIYLTSVRGYSPQEMGWLMGVLGLSAAVGSFVVSGISDRIGRKPVMIITPFMGLVLTLGAMYFQGSAVILAILFFFGWSLNGIFPLFMAIVPSETVDPRYIATALGFVCGVGEVLGGGILPTVAGAAADLAGHAAPLWLMSVICVVAGFLAMGLEETAPVVVARRSQAALA</sequence>
<feature type="domain" description="Major facilitator superfamily (MFS) profile" evidence="6">
    <location>
        <begin position="38"/>
        <end position="427"/>
    </location>
</feature>
<evidence type="ECO:0000256" key="3">
    <source>
        <dbReference type="ARBA" id="ARBA00022989"/>
    </source>
</evidence>
<feature type="transmembrane region" description="Helical" evidence="5">
    <location>
        <begin position="134"/>
        <end position="153"/>
    </location>
</feature>
<feature type="transmembrane region" description="Helical" evidence="5">
    <location>
        <begin position="197"/>
        <end position="215"/>
    </location>
</feature>
<protein>
    <submittedName>
        <fullName evidence="7">MFS transporter</fullName>
    </submittedName>
</protein>
<dbReference type="PROSITE" id="PS00216">
    <property type="entry name" value="SUGAR_TRANSPORT_1"/>
    <property type="match status" value="1"/>
</dbReference>
<dbReference type="InterPro" id="IPR011701">
    <property type="entry name" value="MFS"/>
</dbReference>
<dbReference type="GO" id="GO:0046943">
    <property type="term" value="F:carboxylic acid transmembrane transporter activity"/>
    <property type="evidence" value="ECO:0007669"/>
    <property type="project" value="TreeGrafter"/>
</dbReference>
<dbReference type="PROSITE" id="PS50850">
    <property type="entry name" value="MFS"/>
    <property type="match status" value="1"/>
</dbReference>
<dbReference type="InterPro" id="IPR020846">
    <property type="entry name" value="MFS_dom"/>
</dbReference>
<dbReference type="Pfam" id="PF07690">
    <property type="entry name" value="MFS_1"/>
    <property type="match status" value="1"/>
</dbReference>
<dbReference type="InterPro" id="IPR005829">
    <property type="entry name" value="Sugar_transporter_CS"/>
</dbReference>
<organism evidence="7">
    <name type="scientific">Salinicola endophyticus</name>
    <dbReference type="NCBI Taxonomy" id="1949083"/>
    <lineage>
        <taxon>Bacteria</taxon>
        <taxon>Pseudomonadati</taxon>
        <taxon>Pseudomonadota</taxon>
        <taxon>Gammaproteobacteria</taxon>
        <taxon>Oceanospirillales</taxon>
        <taxon>Halomonadaceae</taxon>
        <taxon>Salinicola</taxon>
    </lineage>
</organism>
<feature type="transmembrane region" description="Helical" evidence="5">
    <location>
        <begin position="247"/>
        <end position="271"/>
    </location>
</feature>
<dbReference type="AlphaFoldDB" id="A0AB74UHR6"/>
<dbReference type="GO" id="GO:0005886">
    <property type="term" value="C:plasma membrane"/>
    <property type="evidence" value="ECO:0007669"/>
    <property type="project" value="TreeGrafter"/>
</dbReference>
<evidence type="ECO:0000256" key="4">
    <source>
        <dbReference type="ARBA" id="ARBA00023136"/>
    </source>
</evidence>
<feature type="transmembrane region" description="Helical" evidence="5">
    <location>
        <begin position="36"/>
        <end position="54"/>
    </location>
</feature>
<evidence type="ECO:0000256" key="2">
    <source>
        <dbReference type="ARBA" id="ARBA00022692"/>
    </source>
</evidence>
<evidence type="ECO:0000259" key="6">
    <source>
        <dbReference type="PROSITE" id="PS50850"/>
    </source>
</evidence>
<proteinExistence type="predicted"/>
<feature type="transmembrane region" description="Helical" evidence="5">
    <location>
        <begin position="283"/>
        <end position="301"/>
    </location>
</feature>
<dbReference type="PANTHER" id="PTHR23508">
    <property type="entry name" value="CARBOXYLIC ACID TRANSPORTER PROTEIN HOMOLOG"/>
    <property type="match status" value="1"/>
</dbReference>
<accession>A0AB74UHR6</accession>
<feature type="transmembrane region" description="Helical" evidence="5">
    <location>
        <begin position="104"/>
        <end position="128"/>
    </location>
</feature>
<dbReference type="EMBL" id="CP159578">
    <property type="protein sequence ID" value="XCJ80732.1"/>
    <property type="molecule type" value="Genomic_DNA"/>
</dbReference>
<feature type="transmembrane region" description="Helical" evidence="5">
    <location>
        <begin position="174"/>
        <end position="191"/>
    </location>
</feature>
<dbReference type="PANTHER" id="PTHR23508:SF10">
    <property type="entry name" value="CARBOXYLIC ACID TRANSPORTER PROTEIN HOMOLOG"/>
    <property type="match status" value="1"/>
</dbReference>
<evidence type="ECO:0000313" key="7">
    <source>
        <dbReference type="EMBL" id="XCJ80732.1"/>
    </source>
</evidence>
<dbReference type="InterPro" id="IPR036259">
    <property type="entry name" value="MFS_trans_sf"/>
</dbReference>
<keyword evidence="2 5" id="KW-0812">Transmembrane</keyword>
<keyword evidence="4 5" id="KW-0472">Membrane</keyword>
<name>A0AB74UHR6_9GAMM</name>
<comment type="subcellular location">
    <subcellularLocation>
        <location evidence="1">Membrane</location>
        <topology evidence="1">Multi-pass membrane protein</topology>
    </subcellularLocation>
</comment>
<evidence type="ECO:0000256" key="5">
    <source>
        <dbReference type="SAM" id="Phobius"/>
    </source>
</evidence>
<reference evidence="7" key="1">
    <citation type="submission" date="2024-06" db="EMBL/GenBank/DDBJ databases">
        <title>Complete genome of Salinicola endophyticus HNIBRBA4755.</title>
        <authorList>
            <person name="Shin S.Y."/>
            <person name="Kang H."/>
            <person name="Song J."/>
        </authorList>
    </citation>
    <scope>NUCLEOTIDE SEQUENCE</scope>
    <source>
        <strain evidence="7">HNIBRBA4755</strain>
    </source>
</reference>
<feature type="transmembrane region" description="Helical" evidence="5">
    <location>
        <begin position="337"/>
        <end position="356"/>
    </location>
</feature>
<evidence type="ECO:0000256" key="1">
    <source>
        <dbReference type="ARBA" id="ARBA00004141"/>
    </source>
</evidence>
<feature type="transmembrane region" description="Helical" evidence="5">
    <location>
        <begin position="74"/>
        <end position="92"/>
    </location>
</feature>
<feature type="transmembrane region" description="Helical" evidence="5">
    <location>
        <begin position="403"/>
        <end position="422"/>
    </location>
</feature>
<feature type="transmembrane region" description="Helical" evidence="5">
    <location>
        <begin position="368"/>
        <end position="391"/>
    </location>
</feature>
<gene>
    <name evidence="7" type="ORF">ABV408_06005</name>
</gene>
<dbReference type="Gene3D" id="1.20.1250.20">
    <property type="entry name" value="MFS general substrate transporter like domains"/>
    <property type="match status" value="2"/>
</dbReference>
<dbReference type="RefSeq" id="WP_353981542.1">
    <property type="nucleotide sequence ID" value="NZ_CP159578.1"/>
</dbReference>
<feature type="transmembrane region" description="Helical" evidence="5">
    <location>
        <begin position="313"/>
        <end position="331"/>
    </location>
</feature>